<keyword evidence="6" id="KW-1133">Transmembrane helix</keyword>
<evidence type="ECO:0000256" key="3">
    <source>
        <dbReference type="ARBA" id="ARBA00022833"/>
    </source>
</evidence>
<feature type="domain" description="Zinc finger PHD-type" evidence="7">
    <location>
        <begin position="3736"/>
        <end position="3804"/>
    </location>
</feature>
<evidence type="ECO:0000256" key="6">
    <source>
        <dbReference type="SAM" id="Phobius"/>
    </source>
</evidence>
<feature type="transmembrane region" description="Helical" evidence="6">
    <location>
        <begin position="774"/>
        <end position="797"/>
    </location>
</feature>
<feature type="compositionally biased region" description="Basic and acidic residues" evidence="5">
    <location>
        <begin position="3296"/>
        <end position="3318"/>
    </location>
</feature>
<reference evidence="8 9" key="1">
    <citation type="submission" date="2013-02" db="EMBL/GenBank/DDBJ databases">
        <title>The Genome Sequence of Plasmodium vinckei petteri CR.</title>
        <authorList>
            <consortium name="The Broad Institute Genome Sequencing Platform"/>
            <consortium name="The Broad Institute Genome Sequencing Center for Infectious Disease"/>
            <person name="Neafsey D."/>
            <person name="Cheeseman I."/>
            <person name="Volkman S."/>
            <person name="Adams J."/>
            <person name="Walker B."/>
            <person name="Young S.K."/>
            <person name="Zeng Q."/>
            <person name="Gargeya S."/>
            <person name="Fitzgerald M."/>
            <person name="Haas B."/>
            <person name="Abouelleil A."/>
            <person name="Alvarado L."/>
            <person name="Arachchi H.M."/>
            <person name="Berlin A.M."/>
            <person name="Chapman S.B."/>
            <person name="Dewar J."/>
            <person name="Goldberg J."/>
            <person name="Griggs A."/>
            <person name="Gujja S."/>
            <person name="Hansen M."/>
            <person name="Howarth C."/>
            <person name="Imamovic A."/>
            <person name="Larimer J."/>
            <person name="McCowan C."/>
            <person name="Murphy C."/>
            <person name="Neiman D."/>
            <person name="Pearson M."/>
            <person name="Priest M."/>
            <person name="Roberts A."/>
            <person name="Saif S."/>
            <person name="Shea T."/>
            <person name="Sisk P."/>
            <person name="Sykes S."/>
            <person name="Wortman J."/>
            <person name="Nusbaum C."/>
            <person name="Birren B."/>
        </authorList>
    </citation>
    <scope>NUCLEOTIDE SEQUENCE [LARGE SCALE GENOMIC DNA]</scope>
    <source>
        <strain evidence="8 9">CR</strain>
    </source>
</reference>
<feature type="domain" description="Zinc finger PHD-type" evidence="7">
    <location>
        <begin position="4444"/>
        <end position="4511"/>
    </location>
</feature>
<proteinExistence type="predicted"/>
<feature type="compositionally biased region" description="Basic and acidic residues" evidence="5">
    <location>
        <begin position="4699"/>
        <end position="4708"/>
    </location>
</feature>
<evidence type="ECO:0000256" key="5">
    <source>
        <dbReference type="SAM" id="MobiDB-lite"/>
    </source>
</evidence>
<feature type="transmembrane region" description="Helical" evidence="6">
    <location>
        <begin position="603"/>
        <end position="625"/>
    </location>
</feature>
<gene>
    <name evidence="8" type="ORF">YYG_00995</name>
</gene>
<evidence type="ECO:0000259" key="7">
    <source>
        <dbReference type="SMART" id="SM00249"/>
    </source>
</evidence>
<feature type="region of interest" description="Disordered" evidence="5">
    <location>
        <begin position="1492"/>
        <end position="1554"/>
    </location>
</feature>
<evidence type="ECO:0000313" key="8">
    <source>
        <dbReference type="EMBL" id="EUD73905.1"/>
    </source>
</evidence>
<evidence type="ECO:0000256" key="4">
    <source>
        <dbReference type="SAM" id="Coils"/>
    </source>
</evidence>
<evidence type="ECO:0000256" key="2">
    <source>
        <dbReference type="ARBA" id="ARBA00022771"/>
    </source>
</evidence>
<feature type="region of interest" description="Disordered" evidence="5">
    <location>
        <begin position="2940"/>
        <end position="2968"/>
    </location>
</feature>
<dbReference type="SMART" id="SM00249">
    <property type="entry name" value="PHD"/>
    <property type="match status" value="4"/>
</dbReference>
<dbReference type="GO" id="GO:0008270">
    <property type="term" value="F:zinc ion binding"/>
    <property type="evidence" value="ECO:0007669"/>
    <property type="project" value="UniProtKB-KW"/>
</dbReference>
<feature type="region of interest" description="Disordered" evidence="5">
    <location>
        <begin position="1004"/>
        <end position="1097"/>
    </location>
</feature>
<protein>
    <recommendedName>
        <fullName evidence="7">Zinc finger PHD-type domain-containing protein</fullName>
    </recommendedName>
</protein>
<feature type="region of interest" description="Disordered" evidence="5">
    <location>
        <begin position="3527"/>
        <end position="3588"/>
    </location>
</feature>
<organism evidence="8 9">
    <name type="scientific">Plasmodium vinckei petteri</name>
    <dbReference type="NCBI Taxonomy" id="138298"/>
    <lineage>
        <taxon>Eukaryota</taxon>
        <taxon>Sar</taxon>
        <taxon>Alveolata</taxon>
        <taxon>Apicomplexa</taxon>
        <taxon>Aconoidasida</taxon>
        <taxon>Haemosporida</taxon>
        <taxon>Plasmodiidae</taxon>
        <taxon>Plasmodium</taxon>
        <taxon>Plasmodium (Vinckeia)</taxon>
    </lineage>
</organism>
<feature type="compositionally biased region" description="Polar residues" evidence="5">
    <location>
        <begin position="1492"/>
        <end position="1503"/>
    </location>
</feature>
<feature type="domain" description="Zinc finger PHD-type" evidence="7">
    <location>
        <begin position="3351"/>
        <end position="3416"/>
    </location>
</feature>
<keyword evidence="3" id="KW-0862">Zinc</keyword>
<evidence type="ECO:0000256" key="1">
    <source>
        <dbReference type="ARBA" id="ARBA00022723"/>
    </source>
</evidence>
<sequence>MKEVYYPLPKDDHTTYIKNAGINSCIQDDGLSAYIKDKNNYAFREIYLRNIYIKKHIILHFLRNILNVSKLTNISRDKNFKKILSEYSFVILNYSKMYKNDKEMLNFYINCYNIYNHIIYISNAKSCINMGIHKNRDRNNFNSNNILNKDWDSNIINHSDYTFSHKHYFMSTRKIEINNKKNILFLFVNKCKFCDLYISSNFSNNYDKNCDNDYLQGLYNLLDKYSKSQNMPALYLCKDKSYNLLYTNILEDYQADIIKLLEIILFSISNIVSNVLKTVTNFLKVIIIKAATLKYYFAILNYKQKKLSITYARYNMKKKNKDGLISIPSYGHNKNYFKNNCKMFNDFYNDTLQVSNKIVLYFDSYFFNASAHITNNLIVLIKKNDNYNFYFNLLDCSKFGQYTEKAGKNKIVKFGRYNNWNKRKNMINYFSSKCYNSVLGKNGYTHLPFLFFYYYSILNKMMNTLMTDILAKIACCNWNNNRKCDAIFYISIYRFFLCAYIASEIRKYLYLILNVFNVYNNFRLTIIKHFKNIEIFIDTIKWCYSYNNCSMRIKMDSIFIVPIRAIFKKLKFWLITILSIANYVKANMMIHFCNYFINYSRLFVSFLFLFLFLCEGIIIHSFKYISIHKIKPNNRKFNINTCSNKIYEHIRYNTEQIDICDNIINKDTMSLFFPFVNSLIIILFFLLLNKSNQEQKTIRISNTMLNYLHFIYSLFNQHTNCINNIFRNELMDILFYFYHQFANTISIKNENKMKKQTYLGCVIISEHYFIYVKLIYFFCVIIYLSLSSFVLYTLILISIQINLNKYNISPHIYLYTYTYIFQDEDIIKKNGKKNKNYIIFIYNFFVYPVIYIFNKSRKFIIKAIINNCMNKSKSYFNIGQKCNIKNYILIQKYQIYFTIQLFLEYLHCLIVAMPSLYTTPDFASPLKPKNMNNTSDIVKSNKHIIINHSFIHLLRQDLNMSILGKLQLSPHKMINLVSANANYNNKNGCNFTSENLTVRSCGDTNEAEQNENEQNETEQNENGTNEQNEAGPNETGNSETGSGINGTGEDGQGDEEDGDDKKKGNDLNSENCDNAMGDIKTDKAKRGRKKKLNDKSRIINKVGLGRKGRKKMDLVNNRDENNMAFKNYYNANYINDINNPNFIQNNNIDEANIKAVNYSSKMGKDIVNQLPNQMNNNFNMYQNNRINMQCAPNYINQNNLNMNNIIGVKQIPPNINNMNNNFRNNIIKNNFNQMNRNIANPMNPQMNPNNNMANYNVYMALQKGAIPNNIVGNPINKVNYRMNNPVNYNNIYPNINNTAQFPNINNPKINNVNIYVDNFNKKNNLNIPLGPNNNPSLLPPQINNQMASQLGNIVPNKTDSTQLNPQLINHMNKHMNEQTGGHIENPMINQKQINFMNNHNNVANMMNNYMNQNPYNKGIPVGPNTSTGVNKNKINENVIINNNNNVHMNNAILRDQAIENNKIGNNNAVPNIAINPEVRRNNLLGLNTVSNNNDANGVTNESGEVNGMKSGIDKPSTNVPNNVNNTSQIRKHGSRSSSCSSINNGMVNEKPPNANPNLMGPMIYMNNRNMKHEQMEKMIIYDKMGIKNEENQSTEMHNRPIINNIPGNIFYGYHNNMLIHPYFNNMRMAAMRGRVSFVEHNNRHANIYDPEQINKGNLINNNYLPNGEPYADHHFHKNKHMNIANNTNLKKKKKNDMKKKKDEDMTNNQNLRTVKMNWNKYDNIFRKIHLKNNYEHIINTEEDKINNLTDVEKENSKIDNINNNIIDSISLNIDNQLNINFHKFLKEYDDILKKLNLIKLNDKANFKNQTYNEIYENIFLTIENYLSISDLQYKNNFVHTNFYKNCMKYLDKIKSEESKKSPDSGPSENAEKAENAENGEGAKEAKEAKEEKTINSTEADNNSDEENYVNKKKSNFFESISLSSNNRTVLKILLEKIKDRKQIEQVEKSEKAKNDEGSVLRKNSKMELTKGESNITELSLINQRSIQSKLDENVNEGDVGMSNILVDSLGDKNAINKTLTSYSRTNSSRFNENNKSIIDGKKQINEEKNITYQNLFIENILSKKYRTYSINEFINVKLNDNLREFIKTYKQNLCYNIKKNLKKKINYIKLYRWLRSNLKSKYIKQIRKLKNSRLIKKKKKKIIKKLKQYIHREIFSGKNDSNLFEDIYKMPNIQGIKINNNEIDPSKIGVGNDTSIFPFRIPKSKKGVNDSGNINNAIDASKLDVDNAINDENLLLDGKEEMKKSKIGSNLLVKKEKNETKKNRKNNKIISKSKSNLEENVSIYIQKEIKKKQDNYINKKDTKKRKITHCRNLSIHAYIDKMYNKRNIKRIKKYKKNMNMKYKSNAIIDLGNKIVWISFEFNNLSSLKNIKNNLFESISLSNIQNTKHSENEIDNFIINEMGKYKNVKIKSYKLISYYDYMFLKNRLNFVKVQYKKKNDSLKNEGHLLDFPNNENKNKDSNNHTTKEVMLKDETNENENITSIHNITESDLNNLENNNAKQKNEVNENNSKIFNKNDKRKKSLQEYIDLFPIMDKKKLNSHINLNLNVDKNDTENGENKSNVENIFGELNLNFITKYLNKNVKMESADLCKVPLGKSNEKDDIYDHYENRFKHFINNENVIYNNSVLIDNCIWSNNPILFSIFEKYYLLVKMQKYILQYKKCLKNNIKMDLYSESNLDLHSSSTSDNVKNLKKLSKGKHNKGETLSSLLSRNNQNIGVDIDYANANTVGARKRRRSKGITTDLKEKIDTSNCSEKVVGPDQTDSNPNSVNNELTTNTDNLNRKDSSSSEQNKQVTDGGSSTLIQGEQNKLDNQENAPEQNKESDDKDGDETSDNENNKNENPDQVTIKSSSIIDEEKEKTNTIDELDPTSRDLETPHVKNMTNEFDNKDKTEEEYNNVATRSPKGRKSELMKSSKQDSVRKNSLTNIEIKKEENLNKINENNVEVPEKKRRGRKKGKKRGRKKGVKNKSKLFINEGNQSTIGNNKQTNFNGNFTSYDNYKNNSLSYLTKEQINELETQNENDILSSDLVPIDKDIIIDLLCEEDELIESYIKNSRFVDKNLICLLINMNNVQKKLSFICNELLKKIIKENKMPPKISENTKKCEQITYKYIMFERWNQLRYSLFYNLFLINNNIGVTIENANIRNSSNLNSTNTYKKLSVNSIFDLHKFATKYKKHKYPPFEYSIFFKYKDFKNVRSITYESDNSDDAKIVNPEKDDSKKNVKTHQDEIHLFINDKDKFCGFSNTTDLNITPIFYHCCVCFNDDYNSMQFGDEEDNPQNPAQNESSQNVTSIPGLDNKDNNVKESNEVEKKEEAKDNIKNSAQTNNDTKMKDKPHLDENKTKQVDISGTNCKENIIEIENNIKSCKNIMLKCYRCYMHAHKYCYISIKKNEDNNSIAILQNNNISNPNEWLCQRCEFEKKTLGTNYLYLFDSNIKCYICLERGGAFCQLQDHMFIHIFCAIFCVPDLLVNTNINMQNFYEYINLNSLQLTQEIHSIVLKKQKVKKIKNKKIANSDKTKEPIIELSANATHTSQSEQTNLETNENEAKVLNKSDTTECAKVDDEKENNSQNNNTNKKERKKKQDINNSNKRTRKIYEFFSFIKRDKDTKSNEDEEDNENLKKKKKTSESDNDEEIKKDNKMDLDDQTNLKDSKNGDEVKNIKNEEVNLNSYLENESHMSSSDYLSSSLSEMSFFSKFSLKRDDSEDEEVDEVEEKKRIQKIIKGPYILNGYKQEKARCDVCLKTQGILMKCFNMDCEKYMHPLCAFMCGLHIKCKNSNKKFLNFQNKIDYCFPRIFFFIRCINHSVKKCGVVNIYEELIKRRRKYLNRDLYPNIYENIKKERKQKNSLKLKIRNNNLATANNNKNDMLEVLAYNFNYLYPYQYSFFLLPNLYYIKNDMCAVCFTKNKKKELLYCKYCNVCVHKTCYLVDTSSLEYFYYKKKKKKKIHTSLVHSKEQKVKHLSFKIKEKKKNIITMLQNKALQPSDNAIPIPQNGEPNEQELSQKMEDETSIKNSNTFKEMLQNEINSCLQTASHFNDIECVKMIKKFNKKSNCFSHLKKEEEKLLTDIEDIEEQKLFICDICANNYNYENANCILCSRKGGAIKMVRINDYIKTDKNKNKKNNFLKHEKNSVFIHMQCALYSPQIIIHDIAEEYYQLYNYDNLANKEQIMDKQKSNVHSDSEILQLNKENYYDEKQKLLNEFFYKQYTYTNLKKSAKKNFLNIKKNNSTSGAPRGRPPLHNTSIEPISENVKLTSNNDNFENRFNKMGINKSDLFDSTIDGENKNKDDEEKEDEENEYDEKIKRRKKMNDLKITSFDQAVLIKDTNVEQKDPVQPTERRRGRMRKSQSVHNNKKEVQSIEQLKGETDYKIYPMNNQTTGEIEKYNNELVKSNSTNFRINNLDDNTKNVSMIFDGINNCYYNLNKKKKNYKIIIKDQLKRYLNKNTCCVCNMAYGYTHKCIETSCNNYFHISCAKIHNFFFEYDYNFLKAHPNITNLDITKIPNSIIFCEDHSKNRRKAKPSIQLFSKLRSFLELANIVVNQMKKKEEIKYNWIKKYFEGEQITMQQSDYKYNSIENKNTKLLTINDDPNYCENNNNFNYKHEMSWENNYTNMNSKDENILGSSANDQFNSEISKKEYDKNYFIKKNIMNDLDIITDQLKSDESNLFDDNESDINDSDYSEETDEKNKDNNNNDEDFSSGDDFKEDNNSE</sequence>
<feature type="compositionally biased region" description="Basic and acidic residues" evidence="5">
    <location>
        <begin position="2854"/>
        <end position="2877"/>
    </location>
</feature>
<keyword evidence="4" id="KW-0175">Coiled coil</keyword>
<feature type="transmembrane region" description="Helical" evidence="6">
    <location>
        <begin position="837"/>
        <end position="854"/>
    </location>
</feature>
<feature type="compositionally biased region" description="Basic and acidic residues" evidence="5">
    <location>
        <begin position="3633"/>
        <end position="3661"/>
    </location>
</feature>
<feature type="domain" description="Zinc finger PHD-type" evidence="7">
    <location>
        <begin position="3897"/>
        <end position="3941"/>
    </location>
</feature>
<dbReference type="Gene3D" id="3.30.40.10">
    <property type="entry name" value="Zinc/RING finger domain, C3HC4 (zinc finger)"/>
    <property type="match status" value="1"/>
</dbReference>
<feature type="compositionally biased region" description="Basic residues" evidence="5">
    <location>
        <begin position="2948"/>
        <end position="2968"/>
    </location>
</feature>
<feature type="compositionally biased region" description="Low complexity" evidence="5">
    <location>
        <begin position="1515"/>
        <end position="1527"/>
    </location>
</feature>
<accession>W7APT8</accession>
<feature type="region of interest" description="Disordered" evidence="5">
    <location>
        <begin position="2445"/>
        <end position="2478"/>
    </location>
</feature>
<feature type="compositionally biased region" description="Acidic residues" evidence="5">
    <location>
        <begin position="4663"/>
        <end position="4682"/>
    </location>
</feature>
<feature type="compositionally biased region" description="Low complexity" evidence="5">
    <location>
        <begin position="1020"/>
        <end position="1031"/>
    </location>
</feature>
<keyword evidence="6" id="KW-0812">Transmembrane</keyword>
<evidence type="ECO:0000313" key="9">
    <source>
        <dbReference type="Proteomes" id="UP000030659"/>
    </source>
</evidence>
<feature type="compositionally biased region" description="Low complexity" evidence="5">
    <location>
        <begin position="2770"/>
        <end position="2779"/>
    </location>
</feature>
<feature type="coiled-coil region" evidence="4">
    <location>
        <begin position="2484"/>
        <end position="2511"/>
    </location>
</feature>
<feature type="compositionally biased region" description="Polar residues" evidence="5">
    <location>
        <begin position="3277"/>
        <end position="3291"/>
    </location>
</feature>
<feature type="compositionally biased region" description="Basic and acidic residues" evidence="5">
    <location>
        <begin position="3328"/>
        <end position="3339"/>
    </location>
</feature>
<feature type="region of interest" description="Disordered" evidence="5">
    <location>
        <begin position="3271"/>
        <end position="3339"/>
    </location>
</feature>
<feature type="compositionally biased region" description="Basic and acidic residues" evidence="5">
    <location>
        <begin position="1869"/>
        <end position="1893"/>
    </location>
</feature>
<feature type="compositionally biased region" description="Basic and acidic residues" evidence="5">
    <location>
        <begin position="3544"/>
        <end position="3566"/>
    </location>
</feature>
<feature type="compositionally biased region" description="Acidic residues" evidence="5">
    <location>
        <begin position="4288"/>
        <end position="4297"/>
    </location>
</feature>
<feature type="region of interest" description="Disordered" evidence="5">
    <location>
        <begin position="1857"/>
        <end position="1907"/>
    </location>
</feature>
<feature type="region of interest" description="Disordered" evidence="5">
    <location>
        <begin position="4662"/>
        <end position="4708"/>
    </location>
</feature>
<dbReference type="EMBL" id="KI965395">
    <property type="protein sequence ID" value="EUD73905.1"/>
    <property type="molecule type" value="Genomic_DNA"/>
</dbReference>
<feature type="compositionally biased region" description="Polar residues" evidence="5">
    <location>
        <begin position="3527"/>
        <end position="3541"/>
    </location>
</feature>
<dbReference type="InterPro" id="IPR013083">
    <property type="entry name" value="Znf_RING/FYVE/PHD"/>
</dbReference>
<feature type="region of interest" description="Disordered" evidence="5">
    <location>
        <begin position="2729"/>
        <end position="2924"/>
    </location>
</feature>
<feature type="compositionally biased region" description="Basic and acidic residues" evidence="5">
    <location>
        <begin position="2906"/>
        <end position="2920"/>
    </location>
</feature>
<feature type="region of interest" description="Disordered" evidence="5">
    <location>
        <begin position="4223"/>
        <end position="4246"/>
    </location>
</feature>
<keyword evidence="1" id="KW-0479">Metal-binding</keyword>
<dbReference type="InterPro" id="IPR001965">
    <property type="entry name" value="Znf_PHD"/>
</dbReference>
<name>W7APT8_PLAVN</name>
<feature type="compositionally biased region" description="Polar residues" evidence="5">
    <location>
        <begin position="2842"/>
        <end position="2852"/>
    </location>
</feature>
<feature type="transmembrane region" description="Helical" evidence="6">
    <location>
        <begin position="671"/>
        <end position="688"/>
    </location>
</feature>
<feature type="compositionally biased region" description="Basic and acidic residues" evidence="5">
    <location>
        <begin position="2455"/>
        <end position="2474"/>
    </location>
</feature>
<feature type="region of interest" description="Disordered" evidence="5">
    <location>
        <begin position="3606"/>
        <end position="3661"/>
    </location>
</feature>
<keyword evidence="6" id="KW-0472">Membrane</keyword>
<feature type="region of interest" description="Disordered" evidence="5">
    <location>
        <begin position="4324"/>
        <end position="4356"/>
    </location>
</feature>
<keyword evidence="2" id="KW-0863">Zinc-finger</keyword>
<feature type="compositionally biased region" description="Polar residues" evidence="5">
    <location>
        <begin position="2787"/>
        <end position="2807"/>
    </location>
</feature>
<feature type="region of interest" description="Disordered" evidence="5">
    <location>
        <begin position="4272"/>
        <end position="4300"/>
    </location>
</feature>
<feature type="transmembrane region" description="Helical" evidence="6">
    <location>
        <begin position="572"/>
        <end position="597"/>
    </location>
</feature>
<feature type="compositionally biased region" description="Acidic residues" evidence="5">
    <location>
        <begin position="1005"/>
        <end position="1019"/>
    </location>
</feature>
<dbReference type="Proteomes" id="UP000030659">
    <property type="component" value="Unassembled WGS sequence"/>
</dbReference>